<sequence>MNRRNTRGRSRSQPPEDRTNGSSTSDDIFIIRVPASMTHRIPELMGQPPQELQASQVPDQNKRSDQNKTSGNGTGNENSNSNAQNGSNSENGGRPNSNTQNGSKNTTGGRPSSNTQNGSKNTPGGRPNSNTQNGSKNAPGDRPKSRAPSRNGRKSQTNTEANNADVEEVVTRTKSTRWYNAMCGWCGQKGHRVLRCPGPPDQATGQIHACAFCNSRTHISEQCKDNFDTHSNKDWEGLERIMLVMRRNLPMLACTVAPGNWPDAKPGKVYENCRPWTGDFALKYEAEHPDYAKDYVVNKLKEDDVDLGTDPWWANPVTNLRYRLCVPKPSRVVDSEFILFRKRRLDDREMTDDDSNRKIQRTDVAESNNDSPMEPEASSAPVPNAPLSTNDQQERRDSTDDAFDLRGSSMTNCTNCGGEGHESKQCSGSCGACGSSEHTKEDCWDPEDVSCVCMPFPRHMARDCQVECRSPYCYGQVKHQAVTCSMQCCQCGAAALPDPEGQPQTKGFKKHPATVCPLKRSKCALCHGDHITAQCPSMMTDGPDACKAQHCNIWYCDTHCQKCFFNGHKRGECPNEIITKADQSFVLKCPIASHPEMVLGAQEHCPVCRSDRVKAAEERSGSKGRVRGGGQRGGHQNGGNHGGGGGQGKEMGGGVGNRGGGGQRGRGD</sequence>
<feature type="domain" description="CCHC-type" evidence="3">
    <location>
        <begin position="413"/>
        <end position="426"/>
    </location>
</feature>
<feature type="compositionally biased region" description="Basic and acidic residues" evidence="2">
    <location>
        <begin position="348"/>
        <end position="364"/>
    </location>
</feature>
<organism evidence="4 5">
    <name type="scientific">Botryotinia fuckeliana (strain T4)</name>
    <name type="common">Noble rot fungus</name>
    <name type="synonym">Botrytis cinerea</name>
    <dbReference type="NCBI Taxonomy" id="999810"/>
    <lineage>
        <taxon>Eukaryota</taxon>
        <taxon>Fungi</taxon>
        <taxon>Dikarya</taxon>
        <taxon>Ascomycota</taxon>
        <taxon>Pezizomycotina</taxon>
        <taxon>Leotiomycetes</taxon>
        <taxon>Helotiales</taxon>
        <taxon>Sclerotiniaceae</taxon>
        <taxon>Botrytis</taxon>
    </lineage>
</organism>
<dbReference type="HOGENOM" id="CLU_411020_0_0_1"/>
<evidence type="ECO:0000313" key="5">
    <source>
        <dbReference type="Proteomes" id="UP000008177"/>
    </source>
</evidence>
<feature type="compositionally biased region" description="Basic residues" evidence="2">
    <location>
        <begin position="1"/>
        <end position="10"/>
    </location>
</feature>
<dbReference type="OrthoDB" id="4777753at2759"/>
<feature type="region of interest" description="Disordered" evidence="2">
    <location>
        <begin position="616"/>
        <end position="668"/>
    </location>
</feature>
<dbReference type="STRING" id="999810.G2XPU2"/>
<feature type="compositionally biased region" description="Low complexity" evidence="2">
    <location>
        <begin position="67"/>
        <end position="93"/>
    </location>
</feature>
<dbReference type="Proteomes" id="UP000008177">
    <property type="component" value="Unplaced contigs"/>
</dbReference>
<dbReference type="InterPro" id="IPR001878">
    <property type="entry name" value="Znf_CCHC"/>
</dbReference>
<dbReference type="AlphaFoldDB" id="G2XPU2"/>
<feature type="compositionally biased region" description="Polar residues" evidence="2">
    <location>
        <begin position="94"/>
        <end position="136"/>
    </location>
</feature>
<dbReference type="GO" id="GO:0008270">
    <property type="term" value="F:zinc ion binding"/>
    <property type="evidence" value="ECO:0007669"/>
    <property type="project" value="UniProtKB-KW"/>
</dbReference>
<keyword evidence="1" id="KW-0862">Zinc</keyword>
<dbReference type="PROSITE" id="PS50158">
    <property type="entry name" value="ZF_CCHC"/>
    <property type="match status" value="1"/>
</dbReference>
<reference evidence="5" key="1">
    <citation type="journal article" date="2011" name="PLoS Genet.">
        <title>Genomic analysis of the necrotrophic fungal pathogens Sclerotinia sclerotiorum and Botrytis cinerea.</title>
        <authorList>
            <person name="Amselem J."/>
            <person name="Cuomo C.A."/>
            <person name="van Kan J.A."/>
            <person name="Viaud M."/>
            <person name="Benito E.P."/>
            <person name="Couloux A."/>
            <person name="Coutinho P.M."/>
            <person name="de Vries R.P."/>
            <person name="Dyer P.S."/>
            <person name="Fillinger S."/>
            <person name="Fournier E."/>
            <person name="Gout L."/>
            <person name="Hahn M."/>
            <person name="Kohn L."/>
            <person name="Lapalu N."/>
            <person name="Plummer K.M."/>
            <person name="Pradier J.M."/>
            <person name="Quevillon E."/>
            <person name="Sharon A."/>
            <person name="Simon A."/>
            <person name="ten Have A."/>
            <person name="Tudzynski B."/>
            <person name="Tudzynski P."/>
            <person name="Wincker P."/>
            <person name="Andrew M."/>
            <person name="Anthouard V."/>
            <person name="Beever R.E."/>
            <person name="Beffa R."/>
            <person name="Benoit I."/>
            <person name="Bouzid O."/>
            <person name="Brault B."/>
            <person name="Chen Z."/>
            <person name="Choquer M."/>
            <person name="Collemare J."/>
            <person name="Cotton P."/>
            <person name="Danchin E.G."/>
            <person name="Da Silva C."/>
            <person name="Gautier A."/>
            <person name="Giraud C."/>
            <person name="Giraud T."/>
            <person name="Gonzalez C."/>
            <person name="Grossetete S."/>
            <person name="Guldener U."/>
            <person name="Henrissat B."/>
            <person name="Howlett B.J."/>
            <person name="Kodira C."/>
            <person name="Kretschmer M."/>
            <person name="Lappartient A."/>
            <person name="Leroch M."/>
            <person name="Levis C."/>
            <person name="Mauceli E."/>
            <person name="Neuveglise C."/>
            <person name="Oeser B."/>
            <person name="Pearson M."/>
            <person name="Poulain J."/>
            <person name="Poussereau N."/>
            <person name="Quesneville H."/>
            <person name="Rascle C."/>
            <person name="Schumacher J."/>
            <person name="Segurens B."/>
            <person name="Sexton A."/>
            <person name="Silva E."/>
            <person name="Sirven C."/>
            <person name="Soanes D.M."/>
            <person name="Talbot N.J."/>
            <person name="Templeton M."/>
            <person name="Yandava C."/>
            <person name="Yarden O."/>
            <person name="Zeng Q."/>
            <person name="Rollins J.A."/>
            <person name="Lebrun M.H."/>
            <person name="Dickman M."/>
        </authorList>
    </citation>
    <scope>NUCLEOTIDE SEQUENCE [LARGE SCALE GENOMIC DNA]</scope>
    <source>
        <strain evidence="5">T4</strain>
    </source>
</reference>
<dbReference type="SUPFAM" id="SSF57756">
    <property type="entry name" value="Retrovirus zinc finger-like domains"/>
    <property type="match status" value="2"/>
</dbReference>
<dbReference type="SMART" id="SM00343">
    <property type="entry name" value="ZnF_C2HC"/>
    <property type="match status" value="6"/>
</dbReference>
<accession>G2XPU2</accession>
<evidence type="ECO:0000313" key="4">
    <source>
        <dbReference type="EMBL" id="CCD42830.1"/>
    </source>
</evidence>
<keyword evidence="1" id="KW-0479">Metal-binding</keyword>
<evidence type="ECO:0000256" key="2">
    <source>
        <dbReference type="SAM" id="MobiDB-lite"/>
    </source>
</evidence>
<dbReference type="InterPro" id="IPR036875">
    <property type="entry name" value="Znf_CCHC_sf"/>
</dbReference>
<evidence type="ECO:0000256" key="1">
    <source>
        <dbReference type="PROSITE-ProRule" id="PRU00047"/>
    </source>
</evidence>
<dbReference type="Gene3D" id="4.10.60.10">
    <property type="entry name" value="Zinc finger, CCHC-type"/>
    <property type="match status" value="2"/>
</dbReference>
<feature type="compositionally biased region" description="Gly residues" evidence="2">
    <location>
        <begin position="627"/>
        <end position="668"/>
    </location>
</feature>
<feature type="compositionally biased region" description="Polar residues" evidence="2">
    <location>
        <begin position="50"/>
        <end position="59"/>
    </location>
</feature>
<protein>
    <recommendedName>
        <fullName evidence="3">CCHC-type domain-containing protein</fullName>
    </recommendedName>
</protein>
<dbReference type="EMBL" id="FQ790250">
    <property type="protein sequence ID" value="CCD42830.1"/>
    <property type="molecule type" value="Genomic_DNA"/>
</dbReference>
<evidence type="ECO:0000259" key="3">
    <source>
        <dbReference type="PROSITE" id="PS50158"/>
    </source>
</evidence>
<dbReference type="GO" id="GO:0003676">
    <property type="term" value="F:nucleic acid binding"/>
    <property type="evidence" value="ECO:0007669"/>
    <property type="project" value="InterPro"/>
</dbReference>
<feature type="region of interest" description="Disordered" evidence="2">
    <location>
        <begin position="348"/>
        <end position="404"/>
    </location>
</feature>
<dbReference type="InParanoid" id="G2XPU2"/>
<proteinExistence type="predicted"/>
<feature type="region of interest" description="Disordered" evidence="2">
    <location>
        <begin position="1"/>
        <end position="168"/>
    </location>
</feature>
<keyword evidence="1" id="KW-0863">Zinc-finger</keyword>
<name>G2XPU2_BOTF4</name>
<gene>
    <name evidence="4" type="ORF">BofuT4_P071260.1</name>
</gene>